<evidence type="ECO:0000256" key="2">
    <source>
        <dbReference type="ARBA" id="ARBA00022559"/>
    </source>
</evidence>
<evidence type="ECO:0000256" key="5">
    <source>
        <dbReference type="ARBA" id="ARBA00022729"/>
    </source>
</evidence>
<dbReference type="InterPro" id="IPR048327">
    <property type="entry name" value="Dyp_perox_N"/>
</dbReference>
<sequence>MVSPHKDNPERGSKPNRGGREESGRDVAGQGRGDVGPDSPAHEPAGSTDASSGTSSTSGTEEQGRTRGISRRQLFTTAGFAGLAGIAGAGIGGLAVHAAENKDKSDPTSLVYPFRGEHQQGITTPAQDNMYTAAFDITTDDVDDLKDMLTSWTSASEQMCAGELIGGEPNANPKAVPRDTGEAWNYPVGGLTITFGFGKGLFVDDDGKDRFGLKAKMPDVIKEGMPKFANEALRSEQSDGDLLVQVCSNDAQVCVHAIRNLTRIGFGTVRLRWGQIGYGRTSSTSTDQDTPRNLFGFKDGTQNIKSDETDALDKDVWVTDGWMAGGSYFVARKIHMYLEVWDRVILEEQEDVIGRDKRYGAPLSVEDPSDDHEFDDVDYTARRGGKLAVPADSHVAVVAPEHNKGHRMLRRGYNYTDGNDSLGRLNAGLFFIAYSKDPRKGFYPILKKMTEKDAMTEYLQHQASALFAVPGGIREGDSMVGQRLFE</sequence>
<dbReference type="Proteomes" id="UP001174314">
    <property type="component" value="Chromosome"/>
</dbReference>
<accession>A0AAU0PYQ2</accession>
<evidence type="ECO:0000259" key="17">
    <source>
        <dbReference type="Pfam" id="PF20628"/>
    </source>
</evidence>
<evidence type="ECO:0000256" key="9">
    <source>
        <dbReference type="ARBA" id="ARBA00025737"/>
    </source>
</evidence>
<dbReference type="NCBIfam" id="TIGR01412">
    <property type="entry name" value="tat_substr_1"/>
    <property type="match status" value="1"/>
</dbReference>
<organism evidence="18 19">
    <name type="scientific">Corynebacterium pseudokroppenstedtii</name>
    <dbReference type="NCBI Taxonomy" id="2804917"/>
    <lineage>
        <taxon>Bacteria</taxon>
        <taxon>Bacillati</taxon>
        <taxon>Actinomycetota</taxon>
        <taxon>Actinomycetes</taxon>
        <taxon>Mycobacteriales</taxon>
        <taxon>Corynebacteriaceae</taxon>
        <taxon>Corynebacterium</taxon>
    </lineage>
</organism>
<reference evidence="18 19" key="1">
    <citation type="submission" date="2023-10" db="EMBL/GenBank/DDBJ databases">
        <title>complete genome sequence of Corynebacterium pseudokroppenstedtii P15-C1.</title>
        <authorList>
            <person name="Bruggemann H."/>
            <person name="Poehlein A."/>
        </authorList>
    </citation>
    <scope>NUCLEOTIDE SEQUENCE [LARGE SCALE GENOMIC DNA]</scope>
    <source>
        <strain evidence="18 19">P15_C1</strain>
    </source>
</reference>
<name>A0AAU0PYQ2_9CORY</name>
<evidence type="ECO:0000313" key="19">
    <source>
        <dbReference type="Proteomes" id="UP001174314"/>
    </source>
</evidence>
<dbReference type="GO" id="GO:0004601">
    <property type="term" value="F:peroxidase activity"/>
    <property type="evidence" value="ECO:0007669"/>
    <property type="project" value="UniProtKB-KW"/>
</dbReference>
<dbReference type="InterPro" id="IPR011008">
    <property type="entry name" value="Dimeric_a/b-barrel"/>
</dbReference>
<evidence type="ECO:0000256" key="7">
    <source>
        <dbReference type="ARBA" id="ARBA00023004"/>
    </source>
</evidence>
<comment type="similarity">
    <text evidence="9 13">Belongs to the DyP-type peroxidase family.</text>
</comment>
<dbReference type="GO" id="GO:0030313">
    <property type="term" value="C:cell envelope"/>
    <property type="evidence" value="ECO:0007669"/>
    <property type="project" value="UniProtKB-SubCell"/>
</dbReference>
<keyword evidence="19" id="KW-1185">Reference proteome</keyword>
<evidence type="ECO:0000256" key="1">
    <source>
        <dbReference type="ARBA" id="ARBA00004196"/>
    </source>
</evidence>
<dbReference type="PROSITE" id="PS51404">
    <property type="entry name" value="DYP_PEROXIDASE"/>
    <property type="match status" value="1"/>
</dbReference>
<dbReference type="RefSeq" id="WP_012732637.1">
    <property type="nucleotide sequence ID" value="NZ_CP137757.1"/>
</dbReference>
<dbReference type="InterPro" id="IPR006311">
    <property type="entry name" value="TAT_signal"/>
</dbReference>
<feature type="compositionally biased region" description="Low complexity" evidence="14">
    <location>
        <begin position="45"/>
        <end position="60"/>
    </location>
</feature>
<evidence type="ECO:0000313" key="18">
    <source>
        <dbReference type="EMBL" id="WPF24926.1"/>
    </source>
</evidence>
<keyword evidence="15" id="KW-0472">Membrane</keyword>
<evidence type="ECO:0000256" key="12">
    <source>
        <dbReference type="ARBA" id="ARBA00048856"/>
    </source>
</evidence>
<dbReference type="InterPro" id="IPR048328">
    <property type="entry name" value="Dyp_perox_C"/>
</dbReference>
<dbReference type="GO" id="GO:0020037">
    <property type="term" value="F:heme binding"/>
    <property type="evidence" value="ECO:0007669"/>
    <property type="project" value="InterPro"/>
</dbReference>
<protein>
    <recommendedName>
        <fullName evidence="10 13">Deferrochelatase</fullName>
        <ecNumber evidence="13">1.11.1.-</ecNumber>
    </recommendedName>
    <alternativeName>
        <fullName evidence="11 13">Peroxidase EfeB</fullName>
    </alternativeName>
</protein>
<comment type="cofactor">
    <cofactor evidence="13">
        <name>heme b</name>
        <dbReference type="ChEBI" id="CHEBI:60344"/>
    </cofactor>
    <text evidence="13">Binds 1 heme b (iron(II)-protoporphyrin IX) group non-covalently per subunit.</text>
</comment>
<keyword evidence="4 13" id="KW-0479">Metal-binding</keyword>
<dbReference type="AlphaFoldDB" id="A0AAU0PYQ2"/>
<dbReference type="PANTHER" id="PTHR30521:SF4">
    <property type="entry name" value="DEFERROCHELATASE"/>
    <property type="match status" value="1"/>
</dbReference>
<dbReference type="GO" id="GO:0046872">
    <property type="term" value="F:metal ion binding"/>
    <property type="evidence" value="ECO:0007669"/>
    <property type="project" value="UniProtKB-KW"/>
</dbReference>
<feature type="transmembrane region" description="Helical" evidence="15">
    <location>
        <begin position="74"/>
        <end position="96"/>
    </location>
</feature>
<feature type="compositionally biased region" description="Basic and acidic residues" evidence="14">
    <location>
        <begin position="1"/>
        <end position="25"/>
    </location>
</feature>
<dbReference type="PANTHER" id="PTHR30521">
    <property type="entry name" value="DEFERROCHELATASE/PEROXIDASE"/>
    <property type="match status" value="1"/>
</dbReference>
<dbReference type="InterPro" id="IPR006314">
    <property type="entry name" value="Dyp_peroxidase"/>
</dbReference>
<evidence type="ECO:0000256" key="15">
    <source>
        <dbReference type="SAM" id="Phobius"/>
    </source>
</evidence>
<keyword evidence="15" id="KW-1133">Transmembrane helix</keyword>
<keyword evidence="3 13" id="KW-0349">Heme</keyword>
<dbReference type="Pfam" id="PF20628">
    <property type="entry name" value="Dyp_perox_C"/>
    <property type="match status" value="1"/>
</dbReference>
<dbReference type="GO" id="GO:0033212">
    <property type="term" value="P:iron import into cell"/>
    <property type="evidence" value="ECO:0007669"/>
    <property type="project" value="InterPro"/>
</dbReference>
<proteinExistence type="inferred from homology"/>
<comment type="subcellular location">
    <subcellularLocation>
        <location evidence="1">Cell envelope</location>
    </subcellularLocation>
</comment>
<dbReference type="Pfam" id="PF04261">
    <property type="entry name" value="Dyp_perox_N"/>
    <property type="match status" value="1"/>
</dbReference>
<evidence type="ECO:0000256" key="14">
    <source>
        <dbReference type="SAM" id="MobiDB-lite"/>
    </source>
</evidence>
<dbReference type="PROSITE" id="PS51318">
    <property type="entry name" value="TAT"/>
    <property type="match status" value="1"/>
</dbReference>
<evidence type="ECO:0000256" key="6">
    <source>
        <dbReference type="ARBA" id="ARBA00023002"/>
    </source>
</evidence>
<evidence type="ECO:0000256" key="4">
    <source>
        <dbReference type="ARBA" id="ARBA00022723"/>
    </source>
</evidence>
<dbReference type="KEGG" id="cpsk:Q0N40_10515"/>
<feature type="domain" description="Dyp-type peroxidase C-terminal" evidence="17">
    <location>
        <begin position="290"/>
        <end position="472"/>
    </location>
</feature>
<keyword evidence="6 13" id="KW-0560">Oxidoreductase</keyword>
<keyword evidence="2 13" id="KW-0575">Peroxidase</keyword>
<evidence type="ECO:0000256" key="13">
    <source>
        <dbReference type="RuleBase" id="RU365017"/>
    </source>
</evidence>
<dbReference type="EMBL" id="CP137757">
    <property type="protein sequence ID" value="WPF24926.1"/>
    <property type="molecule type" value="Genomic_DNA"/>
</dbReference>
<comment type="function">
    <text evidence="13">Involved in the recovery of exogenous heme iron. Extracts iron from heme while preserving the protoporphyrin ring intact.</text>
</comment>
<keyword evidence="7 13" id="KW-0408">Iron</keyword>
<comment type="catalytic activity">
    <reaction evidence="12">
        <text>heme b + 2 H(+) = protoporphyrin IX + Fe(2+)</text>
        <dbReference type="Rhea" id="RHEA:22584"/>
        <dbReference type="ChEBI" id="CHEBI:15378"/>
        <dbReference type="ChEBI" id="CHEBI:29033"/>
        <dbReference type="ChEBI" id="CHEBI:57306"/>
        <dbReference type="ChEBI" id="CHEBI:60344"/>
        <dbReference type="EC" id="4.98.1.1"/>
    </reaction>
    <physiologicalReaction direction="left-to-right" evidence="12">
        <dbReference type="Rhea" id="RHEA:22585"/>
    </physiologicalReaction>
</comment>
<dbReference type="InterPro" id="IPR006313">
    <property type="entry name" value="EfeB/EfeN"/>
</dbReference>
<feature type="region of interest" description="Disordered" evidence="14">
    <location>
        <begin position="280"/>
        <end position="300"/>
    </location>
</feature>
<dbReference type="GO" id="GO:0005829">
    <property type="term" value="C:cytosol"/>
    <property type="evidence" value="ECO:0007669"/>
    <property type="project" value="TreeGrafter"/>
</dbReference>
<feature type="region of interest" description="Disordered" evidence="14">
    <location>
        <begin position="1"/>
        <end position="71"/>
    </location>
</feature>
<keyword evidence="5" id="KW-0732">Signal</keyword>
<dbReference type="NCBIfam" id="TIGR01413">
    <property type="entry name" value="Dyp_perox_fam"/>
    <property type="match status" value="1"/>
</dbReference>
<keyword evidence="15" id="KW-0812">Transmembrane</keyword>
<feature type="domain" description="Dyp-type peroxidase N-terminal" evidence="16">
    <location>
        <begin position="119"/>
        <end position="278"/>
    </location>
</feature>
<evidence type="ECO:0000259" key="16">
    <source>
        <dbReference type="Pfam" id="PF04261"/>
    </source>
</evidence>
<evidence type="ECO:0000256" key="3">
    <source>
        <dbReference type="ARBA" id="ARBA00022617"/>
    </source>
</evidence>
<evidence type="ECO:0000256" key="10">
    <source>
        <dbReference type="ARBA" id="ARBA00033771"/>
    </source>
</evidence>
<evidence type="ECO:0000256" key="8">
    <source>
        <dbReference type="ARBA" id="ARBA00023239"/>
    </source>
</evidence>
<gene>
    <name evidence="18" type="primary">efeB</name>
    <name evidence="18" type="ORF">Q0N40_10515</name>
</gene>
<dbReference type="GO" id="GO:0004325">
    <property type="term" value="F:ferrochelatase activity"/>
    <property type="evidence" value="ECO:0007669"/>
    <property type="project" value="UniProtKB-EC"/>
</dbReference>
<dbReference type="EC" id="1.11.1.-" evidence="13"/>
<evidence type="ECO:0000256" key="11">
    <source>
        <dbReference type="ARBA" id="ARBA00033775"/>
    </source>
</evidence>
<keyword evidence="8" id="KW-0456">Lyase</keyword>
<dbReference type="SUPFAM" id="SSF54909">
    <property type="entry name" value="Dimeric alpha+beta barrel"/>
    <property type="match status" value="1"/>
</dbReference>